<gene>
    <name evidence="2" type="ORF">HKD42_10605</name>
</gene>
<feature type="transmembrane region" description="Helical" evidence="1">
    <location>
        <begin position="114"/>
        <end position="132"/>
    </location>
</feature>
<feature type="transmembrane region" description="Helical" evidence="1">
    <location>
        <begin position="382"/>
        <end position="413"/>
    </location>
</feature>
<organism evidence="2 3">
    <name type="scientific">Pontixanthobacter rizhaonensis</name>
    <dbReference type="NCBI Taxonomy" id="2730337"/>
    <lineage>
        <taxon>Bacteria</taxon>
        <taxon>Pseudomonadati</taxon>
        <taxon>Pseudomonadota</taxon>
        <taxon>Alphaproteobacteria</taxon>
        <taxon>Sphingomonadales</taxon>
        <taxon>Erythrobacteraceae</taxon>
        <taxon>Pontixanthobacter</taxon>
    </lineage>
</organism>
<feature type="transmembrane region" description="Helical" evidence="1">
    <location>
        <begin position="138"/>
        <end position="159"/>
    </location>
</feature>
<evidence type="ECO:0000256" key="1">
    <source>
        <dbReference type="SAM" id="Phobius"/>
    </source>
</evidence>
<dbReference type="RefSeq" id="WP_170013167.1">
    <property type="nucleotide sequence ID" value="NZ_JABCRE010000003.1"/>
</dbReference>
<keyword evidence="3" id="KW-1185">Reference proteome</keyword>
<protein>
    <recommendedName>
        <fullName evidence="4">AcrB/AcrD/AcrF family protein</fullName>
    </recommendedName>
</protein>
<feature type="transmembrane region" description="Helical" evidence="1">
    <location>
        <begin position="293"/>
        <end position="312"/>
    </location>
</feature>
<dbReference type="EMBL" id="JABCRE010000003">
    <property type="protein sequence ID" value="NMW32512.1"/>
    <property type="molecule type" value="Genomic_DNA"/>
</dbReference>
<feature type="transmembrane region" description="Helical" evidence="1">
    <location>
        <begin position="234"/>
        <end position="256"/>
    </location>
</feature>
<sequence length="611" mass="64898">MAKAAHTTALQRIAAWLSGPNARIAVIWSVLSLIFIGSGLQGLMRGQFPDPDDALRLVQIRDLLAGQSWWDVTQYRIDPVTGTQMHWSRLVDLPLALLIGGLTPLLGASLAETVTLIAVPLLTLGVVLFIIGGLARRWLGVEAMTFACLTLGLLAPLVFQLQPMRIDHHGWQIGMVAASLWGVAHNSAIRGGCMAGFAMALGLSISLEILPLVAATGIVLALRWLRDHAGRSWLASYMVSLAAGLTVIFLTTRGLGDLAQYCDAVSPAHLAFFGITALGTAVIALLPALPRWAWLLSFACVGALGIAVFGSFSPTCLTTPFAQLDPVVRDYWYVHISEGRPLWEQELASALPMAFQLLVGLAAAIMLAVKGKPEQRLRWAEYAFLLLASIALALLVWRAAAFAALLAAIPLGWLVTKLLEQLHSAPALAGKLLASGAIIVVLLPSSPVSLYTALTPRDVPTGNQSGAQSGGEHPISPTVTDARCDLRGQAAKLNLLPAGTILAPLDAGPSILLESHHSVVATSHHRAEMAMRDVILTFVGPIEDARAAAKQRGAGYILMCSDLAEANLYARGNPDGLAALLIAGDTPDWLEPVPLDGQPAQPAEFGIWKIR</sequence>
<dbReference type="AlphaFoldDB" id="A0A848QIN4"/>
<evidence type="ECO:0000313" key="2">
    <source>
        <dbReference type="EMBL" id="NMW32512.1"/>
    </source>
</evidence>
<comment type="caution">
    <text evidence="2">The sequence shown here is derived from an EMBL/GenBank/DDBJ whole genome shotgun (WGS) entry which is preliminary data.</text>
</comment>
<feature type="transmembrane region" description="Helical" evidence="1">
    <location>
        <begin position="268"/>
        <end position="286"/>
    </location>
</feature>
<feature type="transmembrane region" description="Helical" evidence="1">
    <location>
        <begin position="195"/>
        <end position="222"/>
    </location>
</feature>
<feature type="transmembrane region" description="Helical" evidence="1">
    <location>
        <begin position="433"/>
        <end position="454"/>
    </location>
</feature>
<feature type="transmembrane region" description="Helical" evidence="1">
    <location>
        <begin position="21"/>
        <end position="40"/>
    </location>
</feature>
<name>A0A848QIN4_9SPHN</name>
<keyword evidence="1" id="KW-0812">Transmembrane</keyword>
<keyword evidence="1" id="KW-0472">Membrane</keyword>
<accession>A0A848QIN4</accession>
<reference evidence="2 3" key="1">
    <citation type="submission" date="2020-04" db="EMBL/GenBank/DDBJ databases">
        <authorList>
            <person name="Liu A."/>
        </authorList>
    </citation>
    <scope>NUCLEOTIDE SEQUENCE [LARGE SCALE GENOMIC DNA]</scope>
    <source>
        <strain evidence="2 3">RZ02</strain>
    </source>
</reference>
<feature type="transmembrane region" description="Helical" evidence="1">
    <location>
        <begin position="350"/>
        <end position="370"/>
    </location>
</feature>
<dbReference type="Proteomes" id="UP000561181">
    <property type="component" value="Unassembled WGS sequence"/>
</dbReference>
<evidence type="ECO:0000313" key="3">
    <source>
        <dbReference type="Proteomes" id="UP000561181"/>
    </source>
</evidence>
<evidence type="ECO:0008006" key="4">
    <source>
        <dbReference type="Google" id="ProtNLM"/>
    </source>
</evidence>
<keyword evidence="1" id="KW-1133">Transmembrane helix</keyword>
<proteinExistence type="predicted"/>